<sequence length="262" mass="30424">MKLPVHERFIEKAVECLRQDRRFTGLLAGGSMVYGAMDEYSDLDLIVVYREEFQGEIMEQRLRIAESLGHLLSAFTGEHVGEPRLLICLYGPEPLHVDLKFVQARELGSRIENPRILWERGSDITTVLNQTTPKPLCLDPQWIEDRFWIWIHYGATKLGRGELFEIIDLLTFMRSTVLGPLVLIRNGRQPRGVRRLEKYGAEALEELKETVPSHSFESCYRSLKITIQMYRRLRQDSDLVKKEEAERVAVEYLDRIYAAGEQ</sequence>
<evidence type="ECO:0000259" key="1">
    <source>
        <dbReference type="Pfam" id="PF01909"/>
    </source>
</evidence>
<dbReference type="AlphaFoldDB" id="A0A2V5JX18"/>
<dbReference type="InterPro" id="IPR043519">
    <property type="entry name" value="NT_sf"/>
</dbReference>
<dbReference type="Gene3D" id="1.20.120.330">
    <property type="entry name" value="Nucleotidyltransferases domain 2"/>
    <property type="match status" value="1"/>
</dbReference>
<dbReference type="OrthoDB" id="7375008at2"/>
<gene>
    <name evidence="2" type="ORF">DLM86_25515</name>
</gene>
<evidence type="ECO:0000313" key="2">
    <source>
        <dbReference type="EMBL" id="PYI51385.1"/>
    </source>
</evidence>
<protein>
    <submittedName>
        <fullName evidence="2">Oxalate:formate antiporter</fullName>
    </submittedName>
</protein>
<accession>A0A2V5JX18</accession>
<dbReference type="Gene3D" id="3.30.460.10">
    <property type="entry name" value="Beta Polymerase, domain 2"/>
    <property type="match status" value="1"/>
</dbReference>
<dbReference type="InterPro" id="IPR002934">
    <property type="entry name" value="Polymerase_NTP_transf_dom"/>
</dbReference>
<dbReference type="SUPFAM" id="SSF81301">
    <property type="entry name" value="Nucleotidyltransferase"/>
    <property type="match status" value="1"/>
</dbReference>
<organism evidence="2 3">
    <name type="scientific">Paenibacillus flagellatus</name>
    <dbReference type="NCBI Taxonomy" id="2211139"/>
    <lineage>
        <taxon>Bacteria</taxon>
        <taxon>Bacillati</taxon>
        <taxon>Bacillota</taxon>
        <taxon>Bacilli</taxon>
        <taxon>Bacillales</taxon>
        <taxon>Paenibacillaceae</taxon>
        <taxon>Paenibacillus</taxon>
    </lineage>
</organism>
<dbReference type="Proteomes" id="UP000247476">
    <property type="component" value="Unassembled WGS sequence"/>
</dbReference>
<evidence type="ECO:0000313" key="3">
    <source>
        <dbReference type="Proteomes" id="UP000247476"/>
    </source>
</evidence>
<keyword evidence="3" id="KW-1185">Reference proteome</keyword>
<proteinExistence type="predicted"/>
<dbReference type="Pfam" id="PF01909">
    <property type="entry name" value="NTP_transf_2"/>
    <property type="match status" value="1"/>
</dbReference>
<reference evidence="2 3" key="1">
    <citation type="submission" date="2018-05" db="EMBL/GenBank/DDBJ databases">
        <title>Paenibacillus flagellatus sp. nov., isolated from selenium mineral soil.</title>
        <authorList>
            <person name="Dai X."/>
        </authorList>
    </citation>
    <scope>NUCLEOTIDE SEQUENCE [LARGE SCALE GENOMIC DNA]</scope>
    <source>
        <strain evidence="2 3">DXL2</strain>
    </source>
</reference>
<name>A0A2V5JX18_9BACL</name>
<dbReference type="EMBL" id="QJVJ01000013">
    <property type="protein sequence ID" value="PYI51385.1"/>
    <property type="molecule type" value="Genomic_DNA"/>
</dbReference>
<comment type="caution">
    <text evidence="2">The sequence shown here is derived from an EMBL/GenBank/DDBJ whole genome shotgun (WGS) entry which is preliminary data.</text>
</comment>
<feature type="domain" description="Polymerase nucleotidyl transferase" evidence="1">
    <location>
        <begin position="11"/>
        <end position="58"/>
    </location>
</feature>
<dbReference type="GO" id="GO:0016779">
    <property type="term" value="F:nucleotidyltransferase activity"/>
    <property type="evidence" value="ECO:0007669"/>
    <property type="project" value="InterPro"/>
</dbReference>
<dbReference type="RefSeq" id="WP_110842897.1">
    <property type="nucleotide sequence ID" value="NZ_QJVJ01000013.1"/>
</dbReference>